<dbReference type="EMBL" id="OOIL02006792">
    <property type="protein sequence ID" value="VFR02115.1"/>
    <property type="molecule type" value="Genomic_DNA"/>
</dbReference>
<evidence type="ECO:0000256" key="7">
    <source>
        <dbReference type="ARBA" id="ARBA00022946"/>
    </source>
</evidence>
<dbReference type="AlphaFoldDB" id="A0A484NQC3"/>
<dbReference type="Proteomes" id="UP000595140">
    <property type="component" value="Unassembled WGS sequence"/>
</dbReference>
<dbReference type="GO" id="GO:0009824">
    <property type="term" value="F:AMP dimethylallyltransferase activity"/>
    <property type="evidence" value="ECO:0007669"/>
    <property type="project" value="UniProtKB-ARBA"/>
</dbReference>
<name>A0A484NQC3_9ASTE</name>
<evidence type="ECO:0000313" key="12">
    <source>
        <dbReference type="EMBL" id="VFR02115.1"/>
    </source>
</evidence>
<evidence type="ECO:0000256" key="4">
    <source>
        <dbReference type="ARBA" id="ARBA00022712"/>
    </source>
</evidence>
<dbReference type="GO" id="GO:0005524">
    <property type="term" value="F:ATP binding"/>
    <property type="evidence" value="ECO:0007669"/>
    <property type="project" value="UniProtKB-KW"/>
</dbReference>
<evidence type="ECO:0000256" key="10">
    <source>
        <dbReference type="ARBA" id="ARBA00055191"/>
    </source>
</evidence>
<evidence type="ECO:0000256" key="5">
    <source>
        <dbReference type="ARBA" id="ARBA00022741"/>
    </source>
</evidence>
<dbReference type="Pfam" id="PF01715">
    <property type="entry name" value="IPPT"/>
    <property type="match status" value="2"/>
</dbReference>
<keyword evidence="5" id="KW-0547">Nucleotide-binding</keyword>
<evidence type="ECO:0000256" key="11">
    <source>
        <dbReference type="ARBA" id="ARBA00066838"/>
    </source>
</evidence>
<comment type="similarity">
    <text evidence="2">Belongs to the IPP transferase family.</text>
</comment>
<dbReference type="FunFam" id="1.10.287.890:FF:000002">
    <property type="entry name" value="Adenylate isopentenyltransferase 5, chloroplastic"/>
    <property type="match status" value="1"/>
</dbReference>
<dbReference type="PANTHER" id="PTHR11088">
    <property type="entry name" value="TRNA DIMETHYLALLYLTRANSFERASE"/>
    <property type="match status" value="1"/>
</dbReference>
<protein>
    <recommendedName>
        <fullName evidence="11">adenylate dimethylallyltransferase (ADP/ATP-dependent)</fullName>
        <ecNumber evidence="11">2.5.1.112</ecNumber>
    </recommendedName>
</protein>
<comment type="subcellular location">
    <subcellularLocation>
        <location evidence="1">Plastid</location>
    </subcellularLocation>
</comment>
<evidence type="ECO:0000313" key="13">
    <source>
        <dbReference type="Proteomes" id="UP000595140"/>
    </source>
</evidence>
<dbReference type="GO" id="GO:0005739">
    <property type="term" value="C:mitochondrion"/>
    <property type="evidence" value="ECO:0007669"/>
    <property type="project" value="TreeGrafter"/>
</dbReference>
<comment type="function">
    <text evidence="10">Involved in cytokinin biosynthesis. Catalyzes the transfer of an isopentenyl group from dimethylallyl diphosphate (DMAPP) to ATP and ADP.</text>
</comment>
<organism evidence="12 13">
    <name type="scientific">Cuscuta campestris</name>
    <dbReference type="NCBI Taxonomy" id="132261"/>
    <lineage>
        <taxon>Eukaryota</taxon>
        <taxon>Viridiplantae</taxon>
        <taxon>Streptophyta</taxon>
        <taxon>Embryophyta</taxon>
        <taxon>Tracheophyta</taxon>
        <taxon>Spermatophyta</taxon>
        <taxon>Magnoliopsida</taxon>
        <taxon>eudicotyledons</taxon>
        <taxon>Gunneridae</taxon>
        <taxon>Pentapetalae</taxon>
        <taxon>asterids</taxon>
        <taxon>lamiids</taxon>
        <taxon>Solanales</taxon>
        <taxon>Convolvulaceae</taxon>
        <taxon>Cuscuteae</taxon>
        <taxon>Cuscuta</taxon>
        <taxon>Cuscuta subgen. Grammica</taxon>
        <taxon>Cuscuta sect. Cleistogrammica</taxon>
    </lineage>
</organism>
<comment type="catalytic activity">
    <reaction evidence="8">
        <text>dimethylallyl diphosphate + ATP = N(6)-(dimethylallyl)adenosine 5'-triphosphate + diphosphate</text>
        <dbReference type="Rhea" id="RHEA:36331"/>
        <dbReference type="ChEBI" id="CHEBI:30616"/>
        <dbReference type="ChEBI" id="CHEBI:33019"/>
        <dbReference type="ChEBI" id="CHEBI:57623"/>
        <dbReference type="ChEBI" id="CHEBI:73532"/>
        <dbReference type="EC" id="2.5.1.112"/>
    </reaction>
</comment>
<gene>
    <name evidence="12" type="ORF">CCAM_LOCUS43890</name>
</gene>
<keyword evidence="6" id="KW-0067">ATP-binding</keyword>
<accession>A0A484NQC3</accession>
<dbReference type="Gene3D" id="3.40.50.300">
    <property type="entry name" value="P-loop containing nucleotide triphosphate hydrolases"/>
    <property type="match status" value="1"/>
</dbReference>
<keyword evidence="3" id="KW-0808">Transferase</keyword>
<keyword evidence="4" id="KW-0203">Cytokinin biosynthesis</keyword>
<dbReference type="GO" id="GO:0006400">
    <property type="term" value="P:tRNA modification"/>
    <property type="evidence" value="ECO:0007669"/>
    <property type="project" value="TreeGrafter"/>
</dbReference>
<sequence>MPVYRGFDVLTNKVTDEERRNVPHHLIGVVDPTEDFIAKDFCRAATQTIGSITAKGHLPIIAGGSNSFVEALMDDPECRLGSTYDVCFLWVGVSMPVLHSFVPRRLEKMVEQGTVDEARAAFDAENADYSTGIRKSIGVGEFHRYFQAEATADAATQAALLKEALDEVTVNACALVTRQLENIKRLRDVRGWKLHRVEATEVIRMMAAGGGGGSKVEEMWVNEVVGPSATIVTRFLHNSFAAE</sequence>
<evidence type="ECO:0000256" key="1">
    <source>
        <dbReference type="ARBA" id="ARBA00004474"/>
    </source>
</evidence>
<keyword evidence="7" id="KW-0809">Transit peptide</keyword>
<dbReference type="GO" id="GO:0052622">
    <property type="term" value="F:ATP/ADP dimethylallyltransferase activity"/>
    <property type="evidence" value="ECO:0007669"/>
    <property type="project" value="UniProtKB-EC"/>
</dbReference>
<keyword evidence="13" id="KW-1185">Reference proteome</keyword>
<dbReference type="Gene3D" id="1.10.287.890">
    <property type="entry name" value="Crystal structure of tRNA isopentenylpyrophosphate transferase (bh2366) domain"/>
    <property type="match status" value="1"/>
</dbReference>
<dbReference type="InterPro" id="IPR039657">
    <property type="entry name" value="Dimethylallyltransferase"/>
</dbReference>
<evidence type="ECO:0000256" key="2">
    <source>
        <dbReference type="ARBA" id="ARBA00005842"/>
    </source>
</evidence>
<evidence type="ECO:0000256" key="3">
    <source>
        <dbReference type="ARBA" id="ARBA00022679"/>
    </source>
</evidence>
<comment type="catalytic activity">
    <reaction evidence="9">
        <text>dimethylallyl diphosphate + ADP = N(6)-(dimethylallyl)adenosine 5'-diphosphate + diphosphate</text>
        <dbReference type="Rhea" id="RHEA:36327"/>
        <dbReference type="ChEBI" id="CHEBI:33019"/>
        <dbReference type="ChEBI" id="CHEBI:57623"/>
        <dbReference type="ChEBI" id="CHEBI:73533"/>
        <dbReference type="ChEBI" id="CHEBI:456216"/>
        <dbReference type="EC" id="2.5.1.112"/>
    </reaction>
</comment>
<evidence type="ECO:0000256" key="6">
    <source>
        <dbReference type="ARBA" id="ARBA00022840"/>
    </source>
</evidence>
<dbReference type="PANTHER" id="PTHR11088:SF74">
    <property type="entry name" value="ADENYLATE ISOPENTENYLTRANSFERASE 5, CHLOROPLASTIC"/>
    <property type="match status" value="1"/>
</dbReference>
<evidence type="ECO:0000256" key="9">
    <source>
        <dbReference type="ARBA" id="ARBA00052386"/>
    </source>
</evidence>
<dbReference type="InterPro" id="IPR027417">
    <property type="entry name" value="P-loop_NTPase"/>
</dbReference>
<proteinExistence type="inferred from homology"/>
<dbReference type="OrthoDB" id="775260at2759"/>
<dbReference type="GO" id="GO:0052381">
    <property type="term" value="F:tRNA dimethylallyltransferase activity"/>
    <property type="evidence" value="ECO:0007669"/>
    <property type="project" value="TreeGrafter"/>
</dbReference>
<dbReference type="GO" id="GO:0009536">
    <property type="term" value="C:plastid"/>
    <property type="evidence" value="ECO:0007669"/>
    <property type="project" value="UniProtKB-SubCell"/>
</dbReference>
<reference evidence="12 13" key="1">
    <citation type="submission" date="2018-04" db="EMBL/GenBank/DDBJ databases">
        <authorList>
            <person name="Vogel A."/>
        </authorList>
    </citation>
    <scope>NUCLEOTIDE SEQUENCE [LARGE SCALE GENOMIC DNA]</scope>
</reference>
<dbReference type="EC" id="2.5.1.112" evidence="11"/>
<evidence type="ECO:0000256" key="8">
    <source>
        <dbReference type="ARBA" id="ARBA00051744"/>
    </source>
</evidence>
<dbReference type="GO" id="GO:0009691">
    <property type="term" value="P:cytokinin biosynthetic process"/>
    <property type="evidence" value="ECO:0007669"/>
    <property type="project" value="UniProtKB-KW"/>
</dbReference>